<comment type="caution">
    <text evidence="2">The sequence shown here is derived from an EMBL/GenBank/DDBJ whole genome shotgun (WGS) entry which is preliminary data.</text>
</comment>
<dbReference type="EMBL" id="BLXO01000005">
    <property type="protein sequence ID" value="GFN46776.1"/>
    <property type="molecule type" value="Genomic_DNA"/>
</dbReference>
<organism evidence="2 3">
    <name type="scientific">Candidatus Regiella insecticola</name>
    <dbReference type="NCBI Taxonomy" id="138073"/>
    <lineage>
        <taxon>Bacteria</taxon>
        <taxon>Pseudomonadati</taxon>
        <taxon>Pseudomonadota</taxon>
        <taxon>Gammaproteobacteria</taxon>
        <taxon>Enterobacterales</taxon>
        <taxon>Enterobacteriaceae</taxon>
        <taxon>aphid secondary symbionts</taxon>
        <taxon>Candidatus Regiella</taxon>
    </lineage>
</organism>
<reference evidence="2 3" key="1">
    <citation type="submission" date="2020-06" db="EMBL/GenBank/DDBJ databases">
        <title>The genome sequence of Candidatus Regiella insecticola strain Tut.</title>
        <authorList>
            <person name="Nikoh N."/>
            <person name="Tsuchida T."/>
            <person name="Koga R."/>
            <person name="Oshima K."/>
            <person name="Hattori M."/>
            <person name="Fukatsu T."/>
        </authorList>
    </citation>
    <scope>NUCLEOTIDE SEQUENCE [LARGE SCALE GENOMIC DNA]</scope>
    <source>
        <strain evidence="2 3">Tut</strain>
    </source>
</reference>
<sequence length="46" mass="5248">MAFGRPGRLAATSKASDIDHEGEPLRQHRRNLKGEGYRAYFNIFNV</sequence>
<feature type="compositionally biased region" description="Basic and acidic residues" evidence="1">
    <location>
        <begin position="16"/>
        <end position="29"/>
    </location>
</feature>
<evidence type="ECO:0000256" key="1">
    <source>
        <dbReference type="SAM" id="MobiDB-lite"/>
    </source>
</evidence>
<gene>
    <name evidence="2" type="ORF">RINTU1_25240</name>
</gene>
<accession>A0A6L2ZPS9</accession>
<dbReference type="AlphaFoldDB" id="A0A6L2ZPS9"/>
<name>A0A6L2ZPS9_9ENTR</name>
<evidence type="ECO:0000313" key="2">
    <source>
        <dbReference type="EMBL" id="GFN46776.1"/>
    </source>
</evidence>
<protein>
    <submittedName>
        <fullName evidence="2">Uncharacterized protein</fullName>
    </submittedName>
</protein>
<feature type="region of interest" description="Disordered" evidence="1">
    <location>
        <begin position="1"/>
        <end position="29"/>
    </location>
</feature>
<dbReference type="Proteomes" id="UP000504714">
    <property type="component" value="Unassembled WGS sequence"/>
</dbReference>
<proteinExistence type="predicted"/>
<evidence type="ECO:0000313" key="3">
    <source>
        <dbReference type="Proteomes" id="UP000504714"/>
    </source>
</evidence>